<sequence length="115" mass="12982">MSRISPARSIQPKRNYNALQFEYEWTYGLCDCCTDCKLCCQGFWCLPCLQCILFTDAREYIFTCCGTKSLGNLRSKIRASYRIKGKLDSDAAAACCCPCCATIQMKRELITQGEA</sequence>
<name>A0A813P9C8_9BILA</name>
<accession>A0A813P9C8</accession>
<protein>
    <recommendedName>
        <fullName evidence="4">Cornifelin</fullName>
    </recommendedName>
</protein>
<dbReference type="OrthoDB" id="1045822at2759"/>
<comment type="caution">
    <text evidence="2">The sequence shown here is derived from an EMBL/GenBank/DDBJ whole genome shotgun (WGS) entry which is preliminary data.</text>
</comment>
<dbReference type="AlphaFoldDB" id="A0A813P9C8"/>
<evidence type="ECO:0000256" key="1">
    <source>
        <dbReference type="ARBA" id="ARBA00009024"/>
    </source>
</evidence>
<evidence type="ECO:0008006" key="4">
    <source>
        <dbReference type="Google" id="ProtNLM"/>
    </source>
</evidence>
<evidence type="ECO:0000313" key="3">
    <source>
        <dbReference type="Proteomes" id="UP000663879"/>
    </source>
</evidence>
<dbReference type="PANTHER" id="PTHR15907">
    <property type="entry name" value="DUF614 FAMILY PROTEIN-RELATED"/>
    <property type="match status" value="1"/>
</dbReference>
<evidence type="ECO:0000313" key="2">
    <source>
        <dbReference type="EMBL" id="CAF0747260.1"/>
    </source>
</evidence>
<gene>
    <name evidence="2" type="ORF">OXX778_LOCUS3721</name>
</gene>
<proteinExistence type="inferred from homology"/>
<dbReference type="Pfam" id="PF04749">
    <property type="entry name" value="PLAC8"/>
    <property type="match status" value="1"/>
</dbReference>
<organism evidence="2 3">
    <name type="scientific">Brachionus calyciflorus</name>
    <dbReference type="NCBI Taxonomy" id="104777"/>
    <lineage>
        <taxon>Eukaryota</taxon>
        <taxon>Metazoa</taxon>
        <taxon>Spiralia</taxon>
        <taxon>Gnathifera</taxon>
        <taxon>Rotifera</taxon>
        <taxon>Eurotatoria</taxon>
        <taxon>Monogononta</taxon>
        <taxon>Pseudotrocha</taxon>
        <taxon>Ploima</taxon>
        <taxon>Brachionidae</taxon>
        <taxon>Brachionus</taxon>
    </lineage>
</organism>
<comment type="similarity">
    <text evidence="1">Belongs to the cornifelin family.</text>
</comment>
<keyword evidence="3" id="KW-1185">Reference proteome</keyword>
<dbReference type="EMBL" id="CAJNOC010000338">
    <property type="protein sequence ID" value="CAF0747260.1"/>
    <property type="molecule type" value="Genomic_DNA"/>
</dbReference>
<dbReference type="InterPro" id="IPR006461">
    <property type="entry name" value="PLAC_motif_containing"/>
</dbReference>
<dbReference type="NCBIfam" id="TIGR01571">
    <property type="entry name" value="A_thal_Cys_rich"/>
    <property type="match status" value="1"/>
</dbReference>
<dbReference type="Proteomes" id="UP000663879">
    <property type="component" value="Unassembled WGS sequence"/>
</dbReference>
<reference evidence="2" key="1">
    <citation type="submission" date="2021-02" db="EMBL/GenBank/DDBJ databases">
        <authorList>
            <person name="Nowell W R."/>
        </authorList>
    </citation>
    <scope>NUCLEOTIDE SEQUENCE</scope>
    <source>
        <strain evidence="2">Ploen Becks lab</strain>
    </source>
</reference>